<evidence type="ECO:0000256" key="1">
    <source>
        <dbReference type="ARBA" id="ARBA00001946"/>
    </source>
</evidence>
<dbReference type="GO" id="GO:0046872">
    <property type="term" value="F:metal ion binding"/>
    <property type="evidence" value="ECO:0007669"/>
    <property type="project" value="UniProtKB-KW"/>
</dbReference>
<evidence type="ECO:0000256" key="6">
    <source>
        <dbReference type="ARBA" id="ARBA00022741"/>
    </source>
</evidence>
<dbReference type="Pfam" id="PF01966">
    <property type="entry name" value="HD"/>
    <property type="match status" value="1"/>
</dbReference>
<evidence type="ECO:0000256" key="7">
    <source>
        <dbReference type="ARBA" id="ARBA00022842"/>
    </source>
</evidence>
<dbReference type="GO" id="GO:0000166">
    <property type="term" value="F:nucleotide binding"/>
    <property type="evidence" value="ECO:0007669"/>
    <property type="project" value="UniProtKB-KW"/>
</dbReference>
<evidence type="ECO:0000256" key="4">
    <source>
        <dbReference type="ARBA" id="ARBA00022695"/>
    </source>
</evidence>
<evidence type="ECO:0000256" key="2">
    <source>
        <dbReference type="ARBA" id="ARBA00022679"/>
    </source>
</evidence>
<dbReference type="SUPFAM" id="SSF81301">
    <property type="entry name" value="Nucleotidyltransferase"/>
    <property type="match status" value="1"/>
</dbReference>
<reference evidence="12" key="2">
    <citation type="journal article" date="2021" name="PeerJ">
        <title>Extensive microbial diversity within the chicken gut microbiome revealed by metagenomics and culture.</title>
        <authorList>
            <person name="Gilroy R."/>
            <person name="Ravi A."/>
            <person name="Getino M."/>
            <person name="Pursley I."/>
            <person name="Horton D.L."/>
            <person name="Alikhan N.F."/>
            <person name="Baker D."/>
            <person name="Gharbi K."/>
            <person name="Hall N."/>
            <person name="Watson M."/>
            <person name="Adriaenssens E.M."/>
            <person name="Foster-Nyarko E."/>
            <person name="Jarju S."/>
            <person name="Secka A."/>
            <person name="Antonio M."/>
            <person name="Oren A."/>
            <person name="Chaudhuri R.R."/>
            <person name="La Ragione R."/>
            <person name="Hildebrand F."/>
            <person name="Pallen M.J."/>
        </authorList>
    </citation>
    <scope>NUCLEOTIDE SEQUENCE</scope>
    <source>
        <strain evidence="12">ChiSjej4B22-9803</strain>
    </source>
</reference>
<protein>
    <submittedName>
        <fullName evidence="12">CCA tRNA nucleotidyltransferase</fullName>
        <ecNumber evidence="12">2.7.7.72</ecNumber>
    </submittedName>
</protein>
<proteinExistence type="inferred from homology"/>
<accession>A0A9D1LWL6</accession>
<keyword evidence="5" id="KW-0479">Metal-binding</keyword>
<dbReference type="CDD" id="cd05398">
    <property type="entry name" value="NT_ClassII-CCAase"/>
    <property type="match status" value="1"/>
</dbReference>
<evidence type="ECO:0000259" key="9">
    <source>
        <dbReference type="Pfam" id="PF01743"/>
    </source>
</evidence>
<gene>
    <name evidence="12" type="ORF">IAB04_08275</name>
</gene>
<dbReference type="Gene3D" id="1.10.246.80">
    <property type="match status" value="1"/>
</dbReference>
<dbReference type="InterPro" id="IPR050264">
    <property type="entry name" value="Bact_CCA-adding_enz_type3_sf"/>
</dbReference>
<name>A0A9D1LWL6_9FIRM</name>
<dbReference type="InterPro" id="IPR032828">
    <property type="entry name" value="PolyA_RNA-bd"/>
</dbReference>
<evidence type="ECO:0000256" key="8">
    <source>
        <dbReference type="RuleBase" id="RU003953"/>
    </source>
</evidence>
<dbReference type="PANTHER" id="PTHR46173">
    <property type="entry name" value="CCA TRNA NUCLEOTIDYLTRANSFERASE 1, MITOCHONDRIAL"/>
    <property type="match status" value="1"/>
</dbReference>
<dbReference type="InterPro" id="IPR043519">
    <property type="entry name" value="NT_sf"/>
</dbReference>
<keyword evidence="6" id="KW-0547">Nucleotide-binding</keyword>
<dbReference type="AlphaFoldDB" id="A0A9D1LWL6"/>
<dbReference type="SUPFAM" id="SSF81891">
    <property type="entry name" value="Poly A polymerase C-terminal region-like"/>
    <property type="match status" value="1"/>
</dbReference>
<dbReference type="GO" id="GO:0004810">
    <property type="term" value="F:CCA tRNA nucleotidyltransferase activity"/>
    <property type="evidence" value="ECO:0007669"/>
    <property type="project" value="UniProtKB-EC"/>
</dbReference>
<evidence type="ECO:0000256" key="3">
    <source>
        <dbReference type="ARBA" id="ARBA00022694"/>
    </source>
</evidence>
<dbReference type="NCBIfam" id="NF009814">
    <property type="entry name" value="PRK13299.1"/>
    <property type="match status" value="1"/>
</dbReference>
<dbReference type="Pfam" id="PF12627">
    <property type="entry name" value="PolyA_pol_RNAbd"/>
    <property type="match status" value="1"/>
</dbReference>
<feature type="domain" description="Poly A polymerase head" evidence="9">
    <location>
        <begin position="12"/>
        <end position="132"/>
    </location>
</feature>
<keyword evidence="4 12" id="KW-0548">Nucleotidyltransferase</keyword>
<dbReference type="Gene3D" id="3.30.460.10">
    <property type="entry name" value="Beta Polymerase, domain 2"/>
    <property type="match status" value="1"/>
</dbReference>
<dbReference type="EC" id="2.7.7.72" evidence="12"/>
<comment type="similarity">
    <text evidence="8">Belongs to the tRNA nucleotidyltransferase/poly(A) polymerase family.</text>
</comment>
<dbReference type="GO" id="GO:0000049">
    <property type="term" value="F:tRNA binding"/>
    <property type="evidence" value="ECO:0007669"/>
    <property type="project" value="TreeGrafter"/>
</dbReference>
<dbReference type="PANTHER" id="PTHR46173:SF1">
    <property type="entry name" value="CCA TRNA NUCLEOTIDYLTRANSFERASE 1, MITOCHONDRIAL"/>
    <property type="match status" value="1"/>
</dbReference>
<evidence type="ECO:0000256" key="5">
    <source>
        <dbReference type="ARBA" id="ARBA00022723"/>
    </source>
</evidence>
<sequence length="435" mass="49659">MLRRLGDAGFAAYIVGGAVRDLAMGNPPHDYDIATSAKPAQVKALFERTIDTGIKHGTVTVVENGVGYEVTTFRTEGAYADGRHPDAVRYIDSVEGDLARRDFTINAMAYNRETGLVDCFGGMEDIGKKRIRCVGDPEVRFREDALRMLRAVRFAAVLEFDIEEKTAQAIKKYAVLIKKVSAERIREELNKILLSDRPDDFRVLHQLGLLQHIIPELDKCFYISQRNKYHIFDVGEHIMHAAAYTKRDLILRWAGILHDIGKPCCMSTDAGGVIHFYGHHRESVIIAKDVLHRLRMDNDSIHDILVLIENHDVRIEPTPPAVKRMMARTGPQLFRKLLLLQEADNKAKNHRYLREKLLRINEVRRIYQDVLAEGQPYLAADLVVNGRDLIKLGFRAGREIGDTLRALLDEVLINPELNNREYLLQRAKELRRKRV</sequence>
<evidence type="ECO:0000313" key="12">
    <source>
        <dbReference type="EMBL" id="HIU49351.1"/>
    </source>
</evidence>
<feature type="domain" description="HD" evidence="10">
    <location>
        <begin position="229"/>
        <end position="344"/>
    </location>
</feature>
<dbReference type="Proteomes" id="UP000824111">
    <property type="component" value="Unassembled WGS sequence"/>
</dbReference>
<keyword evidence="3" id="KW-0819">tRNA processing</keyword>
<comment type="caution">
    <text evidence="12">The sequence shown here is derived from an EMBL/GenBank/DDBJ whole genome shotgun (WGS) entry which is preliminary data.</text>
</comment>
<keyword evidence="7" id="KW-0460">Magnesium</keyword>
<evidence type="ECO:0000313" key="13">
    <source>
        <dbReference type="Proteomes" id="UP000824111"/>
    </source>
</evidence>
<dbReference type="Pfam" id="PF01743">
    <property type="entry name" value="PolyA_pol"/>
    <property type="match status" value="1"/>
</dbReference>
<dbReference type="InterPro" id="IPR003607">
    <property type="entry name" value="HD/PDEase_dom"/>
</dbReference>
<keyword evidence="8" id="KW-0694">RNA-binding</keyword>
<keyword evidence="2 8" id="KW-0808">Transferase</keyword>
<dbReference type="InterPro" id="IPR006674">
    <property type="entry name" value="HD_domain"/>
</dbReference>
<dbReference type="GO" id="GO:0008033">
    <property type="term" value="P:tRNA processing"/>
    <property type="evidence" value="ECO:0007669"/>
    <property type="project" value="UniProtKB-KW"/>
</dbReference>
<dbReference type="EMBL" id="DVND01000209">
    <property type="protein sequence ID" value="HIU49351.1"/>
    <property type="molecule type" value="Genomic_DNA"/>
</dbReference>
<organism evidence="12 13">
    <name type="scientific">Candidatus Avimonoglobus intestinipullorum</name>
    <dbReference type="NCBI Taxonomy" id="2840699"/>
    <lineage>
        <taxon>Bacteria</taxon>
        <taxon>Bacillati</taxon>
        <taxon>Bacillota</taxon>
        <taxon>Clostridia</taxon>
        <taxon>Eubacteriales</taxon>
        <taxon>Candidatus Avimonoglobus</taxon>
    </lineage>
</organism>
<comment type="cofactor">
    <cofactor evidence="1">
        <name>Mg(2+)</name>
        <dbReference type="ChEBI" id="CHEBI:18420"/>
    </cofactor>
</comment>
<evidence type="ECO:0000259" key="11">
    <source>
        <dbReference type="Pfam" id="PF12627"/>
    </source>
</evidence>
<dbReference type="Gene3D" id="1.10.3090.10">
    <property type="entry name" value="cca-adding enzyme, domain 2"/>
    <property type="match status" value="1"/>
</dbReference>
<dbReference type="InterPro" id="IPR002646">
    <property type="entry name" value="PolA_pol_head_dom"/>
</dbReference>
<dbReference type="CDD" id="cd00077">
    <property type="entry name" value="HDc"/>
    <property type="match status" value="1"/>
</dbReference>
<evidence type="ECO:0000259" key="10">
    <source>
        <dbReference type="Pfam" id="PF01966"/>
    </source>
</evidence>
<feature type="domain" description="tRNA nucleotidyltransferase/poly(A) polymerase RNA and SrmB- binding" evidence="11">
    <location>
        <begin position="160"/>
        <end position="219"/>
    </location>
</feature>
<reference evidence="12" key="1">
    <citation type="submission" date="2020-10" db="EMBL/GenBank/DDBJ databases">
        <authorList>
            <person name="Gilroy R."/>
        </authorList>
    </citation>
    <scope>NUCLEOTIDE SEQUENCE</scope>
    <source>
        <strain evidence="12">ChiSjej4B22-9803</strain>
    </source>
</reference>